<dbReference type="InterPro" id="IPR047881">
    <property type="entry name" value="LktA_repeat"/>
</dbReference>
<proteinExistence type="predicted"/>
<name>A0A497JHB5_9ARCH</name>
<evidence type="ECO:0000313" key="2">
    <source>
        <dbReference type="Proteomes" id="UP000278031"/>
    </source>
</evidence>
<dbReference type="Proteomes" id="UP000278031">
    <property type="component" value="Unassembled WGS sequence"/>
</dbReference>
<dbReference type="EMBL" id="QMWP01000079">
    <property type="protein sequence ID" value="RLG70149.1"/>
    <property type="molecule type" value="Genomic_DNA"/>
</dbReference>
<accession>A0A497JHB5</accession>
<gene>
    <name evidence="1" type="ORF">DRO04_02305</name>
</gene>
<reference evidence="1 2" key="1">
    <citation type="submission" date="2018-06" db="EMBL/GenBank/DDBJ databases">
        <title>Extensive metabolic versatility and redundancy in microbially diverse, dynamic hydrothermal sediments.</title>
        <authorList>
            <person name="Dombrowski N."/>
            <person name="Teske A."/>
            <person name="Baker B.J."/>
        </authorList>
    </citation>
    <scope>NUCLEOTIDE SEQUENCE [LARGE SCALE GENOMIC DNA]</scope>
    <source>
        <strain evidence="1">B51_G17</strain>
    </source>
</reference>
<evidence type="ECO:0000313" key="1">
    <source>
        <dbReference type="EMBL" id="RLG70149.1"/>
    </source>
</evidence>
<feature type="non-terminal residue" evidence="1">
    <location>
        <position position="1"/>
    </location>
</feature>
<dbReference type="NCBIfam" id="NF012206">
    <property type="entry name" value="LktA_tand_53"/>
    <property type="match status" value="2"/>
</dbReference>
<dbReference type="AlphaFoldDB" id="A0A497JHB5"/>
<sequence>SLGGASYLGIGGTGTGNIIENTINSYIVDSDIEALGKSEVEVDNAEDNQSTINFRGVAVVADSRETTTTGVATGGIAKGGVSINGAVSVDIFKDHTKAYISNSHINTPHSVSVKAFHKSTSSVGDGGLSFGEKAGIGIAAGAVSFKDETLAYIDSNSTINAGKNVIVNSLSREDALLVSVAGAISGEVSLAGSIGVVYSNALTSAYIDNSTIKAYGVDVNATNTFKLDKDDTAGFIIGSTAVTTGVAGVGGGVGVVKVKNRTYAFVSGSEIEGNLADADSVLNISANSTNEIYYAIANVAAGRYAGVGGSVGVISISDITKAFTSKDSSGRNTKIKISKVNVKSYENTDIEGGVGQGSGALYGAAGAAINVISIHGENDAFIGDDTVVNADQEVNVLAQTNRNIDTRTIAFGGGGLLGAQGTVSVINIGASIESDDQKALGNTASVVDTNITNPFSFNTGDEEVNQEIQDAISDGSIAEDLDANSKLVDVTTSAIGKNAKITISGLSLSSNLNVEAKHYINVDSRIGGGAAGLIGVGGSVNIVRNFSNVNSHIGDNSEFDIISGGIYLLGDRSFDATLITYAGSAGGTSLGAAVSYLYSGGDLNTFLGNKIKISGTRSTNVKIEGNTRNNINVDSIGNTGGTVVAGAVVSKVTLEGNTNVYTLSQGIWGDSNFRLGEFSLLSNENDQIDVYSIPVNVGAISADAVVSEINYKPIIKSSLGGSTLYNSDDVNVESDLTYTLSSEAKGINIGVFTAGGSVSEVYNYPEVKAIVNGATVDSKGAFSLKAEISKDSSTYSKATATHGGALLGITGSRAAIEDGSIVKAETLSGSNIAAEDGIYIYAKNYSDNVAYASGVSAGGVLALGLNSGSITYNATATANLGNHTSLNSNSGDIYISALNSAYIESRSVAGSGGVVSGDASKATTEIKGTTKISTDENVNLFAGGKISLNSERNIRFNSFANSVNACVLGMSGSHAKNSIYDEYSKIILGSNNNFEATEYEIIAIDKLNKYWSSDYNAKEGSGGVFEGSSCESKTKVENSGSFITFKSG</sequence>
<protein>
    <submittedName>
        <fullName evidence="1">Uncharacterized protein</fullName>
    </submittedName>
</protein>
<comment type="caution">
    <text evidence="1">The sequence shown here is derived from an EMBL/GenBank/DDBJ whole genome shotgun (WGS) entry which is preliminary data.</text>
</comment>
<feature type="non-terminal residue" evidence="1">
    <location>
        <position position="1048"/>
    </location>
</feature>
<organism evidence="1 2">
    <name type="scientific">Candidatus Iainarchaeum sp</name>
    <dbReference type="NCBI Taxonomy" id="3101447"/>
    <lineage>
        <taxon>Archaea</taxon>
        <taxon>Candidatus Iainarchaeota</taxon>
        <taxon>Candidatus Iainarchaeia</taxon>
        <taxon>Candidatus Iainarchaeales</taxon>
        <taxon>Candidatus Iainarchaeaceae</taxon>
        <taxon>Candidatus Iainarchaeum</taxon>
    </lineage>
</organism>